<dbReference type="SMART" id="SM00487">
    <property type="entry name" value="DEXDc"/>
    <property type="match status" value="1"/>
</dbReference>
<evidence type="ECO:0000259" key="14">
    <source>
        <dbReference type="PROSITE" id="PS51194"/>
    </source>
</evidence>
<evidence type="ECO:0000256" key="4">
    <source>
        <dbReference type="ARBA" id="ARBA00022801"/>
    </source>
</evidence>
<comment type="similarity">
    <text evidence="1">Belongs to the helicase family. RecQ subfamily.</text>
</comment>
<dbReference type="InterPro" id="IPR029057">
    <property type="entry name" value="PRTase-like"/>
</dbReference>
<dbReference type="InterPro" id="IPR011545">
    <property type="entry name" value="DEAD/DEAH_box_helicase_dom"/>
</dbReference>
<dbReference type="InterPro" id="IPR004589">
    <property type="entry name" value="DNA_helicase_ATP-dep_RecQ"/>
</dbReference>
<dbReference type="SMART" id="SM00490">
    <property type="entry name" value="HELICc"/>
    <property type="match status" value="1"/>
</dbReference>
<evidence type="ECO:0000256" key="1">
    <source>
        <dbReference type="ARBA" id="ARBA00005446"/>
    </source>
</evidence>
<dbReference type="PROSITE" id="PS51192">
    <property type="entry name" value="HELICASE_ATP_BIND_1"/>
    <property type="match status" value="1"/>
</dbReference>
<evidence type="ECO:0000256" key="3">
    <source>
        <dbReference type="ARBA" id="ARBA00022741"/>
    </source>
</evidence>
<evidence type="ECO:0000256" key="10">
    <source>
        <dbReference type="ARBA" id="ARBA00034808"/>
    </source>
</evidence>
<dbReference type="InterPro" id="IPR032284">
    <property type="entry name" value="RecQ_Zn-bd"/>
</dbReference>
<keyword evidence="6" id="KW-0067">ATP-binding</keyword>
<sequence length="714" mass="77978">MSASTEATPHTERAALREQAEKHLRNLVGNPDARLRDDQWTAIEALVADRRRALVVQRTGWGKSAVYFVATALLRSTGAGPTVIVSPLLALMRNQIAAAARAGVRATTVNSTNAEDWKQIYASIGEGEVDVLLVSPERLNNPEFRDEVLPRLAASAGLLVIDEAHCISDWGHDFRPDYRRIRTMLADLPAGIPVLATTATANERVTQDVAEQLSVTGARTLDDVLVLRGNLDRSSLHLGVVALPNQAARLAWLADHLDELEGSGIIYCLTVAATQDVADYLRERGYPVAAYSGQTEQTERLVAEEDLLHNRVKALVATSALGMGFDKPDLGWVVNLGAPPSPIAYYQQVGRAGRGTEQATVVLLPGREDRDVWDYFGSLAFPPEHEVRETLRVLAEQDRPLSTAALETYVPLRRTRLEMMLKVLDVDGAVRRVKGGWTATGQPWSYDAERYARVSATRRTEQQAMLDYLTTTECRMGYLRRALDDPDAQPCGRCDNCGGLALSAVTDPASLEAATDRLSRPGIPVETRRMWPTGMGTIGIELKGKIPRDQQAEPGRAIARLTDLGWGNQLRELFRPETPDGELPVPLRHALVQVFDAWKFGTRPDGIVHLDSLSHPQLVAHVANGLSRYAKIPVLTRFDIVGPAGTGEGAMNSAQRLRAVADRYVLDSPAAVEGRTVLLVDDRVNTGWTLTVAARALRRAGAEAVYPLVLAAES</sequence>
<dbReference type="InterPro" id="IPR001650">
    <property type="entry name" value="Helicase_C-like"/>
</dbReference>
<keyword evidence="16" id="KW-1185">Reference proteome</keyword>
<accession>A0ABP6TDM1</accession>
<dbReference type="Gene3D" id="3.40.50.300">
    <property type="entry name" value="P-loop containing nucleotide triphosphate hydrolases"/>
    <property type="match status" value="2"/>
</dbReference>
<evidence type="ECO:0000256" key="12">
    <source>
        <dbReference type="ARBA" id="ARBA00044550"/>
    </source>
</evidence>
<reference evidence="16" key="1">
    <citation type="journal article" date="2019" name="Int. J. Syst. Evol. Microbiol.">
        <title>The Global Catalogue of Microorganisms (GCM) 10K type strain sequencing project: providing services to taxonomists for standard genome sequencing and annotation.</title>
        <authorList>
            <consortium name="The Broad Institute Genomics Platform"/>
            <consortium name="The Broad Institute Genome Sequencing Center for Infectious Disease"/>
            <person name="Wu L."/>
            <person name="Ma J."/>
        </authorList>
    </citation>
    <scope>NUCLEOTIDE SEQUENCE [LARGE SCALE GENOMIC DNA]</scope>
    <source>
        <strain evidence="16">JCM 9458</strain>
    </source>
</reference>
<proteinExistence type="inferred from homology"/>
<dbReference type="Proteomes" id="UP001501676">
    <property type="component" value="Unassembled WGS sequence"/>
</dbReference>
<keyword evidence="7" id="KW-0238">DNA-binding</keyword>
<feature type="domain" description="Helicase ATP-binding" evidence="13">
    <location>
        <begin position="44"/>
        <end position="219"/>
    </location>
</feature>
<evidence type="ECO:0000313" key="16">
    <source>
        <dbReference type="Proteomes" id="UP001501676"/>
    </source>
</evidence>
<evidence type="ECO:0000256" key="5">
    <source>
        <dbReference type="ARBA" id="ARBA00022806"/>
    </source>
</evidence>
<keyword evidence="3" id="KW-0547">Nucleotide-binding</keyword>
<dbReference type="SUPFAM" id="SSF53271">
    <property type="entry name" value="PRTase-like"/>
    <property type="match status" value="1"/>
</dbReference>
<dbReference type="InterPro" id="IPR000836">
    <property type="entry name" value="PRTase_dom"/>
</dbReference>
<dbReference type="PROSITE" id="PS51194">
    <property type="entry name" value="HELICASE_CTER"/>
    <property type="match status" value="1"/>
</dbReference>
<keyword evidence="5 15" id="KW-0347">Helicase</keyword>
<comment type="caution">
    <text evidence="15">The sequence shown here is derived from an EMBL/GenBank/DDBJ whole genome shotgun (WGS) entry which is preliminary data.</text>
</comment>
<evidence type="ECO:0000313" key="15">
    <source>
        <dbReference type="EMBL" id="GAA3398550.1"/>
    </source>
</evidence>
<evidence type="ECO:0000256" key="9">
    <source>
        <dbReference type="ARBA" id="ARBA00034617"/>
    </source>
</evidence>
<dbReference type="NCBIfam" id="TIGR00614">
    <property type="entry name" value="recQ_fam"/>
    <property type="match status" value="1"/>
</dbReference>
<dbReference type="Pfam" id="PF00156">
    <property type="entry name" value="Pribosyltran"/>
    <property type="match status" value="1"/>
</dbReference>
<comment type="catalytic activity">
    <reaction evidence="9">
        <text>Couples ATP hydrolysis with the unwinding of duplex DNA by translocating in the 3'-5' direction.</text>
        <dbReference type="EC" id="5.6.2.4"/>
    </reaction>
</comment>
<dbReference type="SUPFAM" id="SSF52540">
    <property type="entry name" value="P-loop containing nucleoside triphosphate hydrolases"/>
    <property type="match status" value="1"/>
</dbReference>
<dbReference type="Pfam" id="PF00271">
    <property type="entry name" value="Helicase_C"/>
    <property type="match status" value="1"/>
</dbReference>
<dbReference type="Gene3D" id="1.10.10.10">
    <property type="entry name" value="Winged helix-like DNA-binding domain superfamily/Winged helix DNA-binding domain"/>
    <property type="match status" value="1"/>
</dbReference>
<dbReference type="InterPro" id="IPR014001">
    <property type="entry name" value="Helicase_ATP-bd"/>
</dbReference>
<dbReference type="Gene3D" id="3.40.50.2020">
    <property type="match status" value="1"/>
</dbReference>
<feature type="domain" description="Helicase C-terminal" evidence="14">
    <location>
        <begin position="252"/>
        <end position="407"/>
    </location>
</feature>
<dbReference type="RefSeq" id="WP_345733777.1">
    <property type="nucleotide sequence ID" value="NZ_BAAAYN010000089.1"/>
</dbReference>
<organism evidence="15 16">
    <name type="scientific">Cryptosporangium minutisporangium</name>
    <dbReference type="NCBI Taxonomy" id="113569"/>
    <lineage>
        <taxon>Bacteria</taxon>
        <taxon>Bacillati</taxon>
        <taxon>Actinomycetota</taxon>
        <taxon>Actinomycetes</taxon>
        <taxon>Cryptosporangiales</taxon>
        <taxon>Cryptosporangiaceae</taxon>
        <taxon>Cryptosporangium</taxon>
    </lineage>
</organism>
<evidence type="ECO:0000256" key="6">
    <source>
        <dbReference type="ARBA" id="ARBA00022840"/>
    </source>
</evidence>
<evidence type="ECO:0000259" key="13">
    <source>
        <dbReference type="PROSITE" id="PS51192"/>
    </source>
</evidence>
<dbReference type="EMBL" id="BAAAYN010000089">
    <property type="protein sequence ID" value="GAA3398550.1"/>
    <property type="molecule type" value="Genomic_DNA"/>
</dbReference>
<evidence type="ECO:0000256" key="2">
    <source>
        <dbReference type="ARBA" id="ARBA00022723"/>
    </source>
</evidence>
<keyword evidence="4" id="KW-0378">Hydrolase</keyword>
<evidence type="ECO:0000256" key="11">
    <source>
        <dbReference type="ARBA" id="ARBA00044535"/>
    </source>
</evidence>
<keyword evidence="8" id="KW-0413">Isomerase</keyword>
<dbReference type="EC" id="5.6.2.4" evidence="10"/>
<name>A0ABP6TDM1_9ACTN</name>
<dbReference type="PANTHER" id="PTHR13710:SF105">
    <property type="entry name" value="ATP-DEPENDENT DNA HELICASE Q1"/>
    <property type="match status" value="1"/>
</dbReference>
<protein>
    <recommendedName>
        <fullName evidence="11">ATP-dependent DNA helicase RecQ</fullName>
        <ecNumber evidence="10">5.6.2.4</ecNumber>
    </recommendedName>
    <alternativeName>
        <fullName evidence="12">DNA 3'-5' helicase RecQ</fullName>
    </alternativeName>
</protein>
<dbReference type="InterPro" id="IPR027417">
    <property type="entry name" value="P-loop_NTPase"/>
</dbReference>
<keyword evidence="2" id="KW-0479">Metal-binding</keyword>
<dbReference type="PANTHER" id="PTHR13710">
    <property type="entry name" value="DNA HELICASE RECQ FAMILY MEMBER"/>
    <property type="match status" value="1"/>
</dbReference>
<dbReference type="Pfam" id="PF16124">
    <property type="entry name" value="RecQ_Zn_bind"/>
    <property type="match status" value="1"/>
</dbReference>
<dbReference type="Pfam" id="PF00270">
    <property type="entry name" value="DEAD"/>
    <property type="match status" value="1"/>
</dbReference>
<dbReference type="InterPro" id="IPR036388">
    <property type="entry name" value="WH-like_DNA-bd_sf"/>
</dbReference>
<dbReference type="GO" id="GO:0004386">
    <property type="term" value="F:helicase activity"/>
    <property type="evidence" value="ECO:0007669"/>
    <property type="project" value="UniProtKB-KW"/>
</dbReference>
<evidence type="ECO:0000256" key="8">
    <source>
        <dbReference type="ARBA" id="ARBA00023235"/>
    </source>
</evidence>
<evidence type="ECO:0000256" key="7">
    <source>
        <dbReference type="ARBA" id="ARBA00023125"/>
    </source>
</evidence>
<gene>
    <name evidence="15" type="ORF">GCM10020369_82280</name>
</gene>